<dbReference type="InterPro" id="IPR039032">
    <property type="entry name" value="Rim-like"/>
</dbReference>
<dbReference type="SUPFAM" id="SSF49562">
    <property type="entry name" value="C2 domain (Calcium/lipid-binding domain, CaLB)"/>
    <property type="match status" value="1"/>
</dbReference>
<proteinExistence type="predicted"/>
<reference evidence="4" key="1">
    <citation type="submission" date="2023-07" db="EMBL/GenBank/DDBJ databases">
        <authorList>
            <person name="Stuckert A."/>
        </authorList>
    </citation>
    <scope>NUCLEOTIDE SEQUENCE</scope>
</reference>
<dbReference type="PROSITE" id="PS50004">
    <property type="entry name" value="C2"/>
    <property type="match status" value="1"/>
</dbReference>
<name>A0ABN9L3J5_9NEOB</name>
<evidence type="ECO:0000256" key="1">
    <source>
        <dbReference type="ARBA" id="ARBA00023018"/>
    </source>
</evidence>
<dbReference type="PANTHER" id="PTHR12157:SF25">
    <property type="entry name" value="REGULATING SYNAPTIC MEMBRANE EXOCYTOSIS PROTEIN 3"/>
    <property type="match status" value="1"/>
</dbReference>
<accession>A0ABN9L3J5</accession>
<sequence length="280" mass="31309">MQKQGLDITYLSDQNSLWNKICRPADWRAHGPLHMRPPFWKMAGAQERRRTVPGRPGDVNVGMVDRNGQLEVEVIQARGLTPKSGAKTIPVFAQKDRVDSNVSGFFLPQHTSTRSERQGGQQYEQPLLTSAPLVSSLLDQEEMDSIVSSHFLPQHPNDALLESAPYIKVYLIENGACLSKKKTRTAKKTWDPVYQQVLQFDEGPQGKVLQVIVWGDYGRMDHKCFMGMAQILLEELDLSSCVTGWYKLFPTSSLADSSIAPLTRRLSQSSLESSTSPSCT</sequence>
<organism evidence="4 5">
    <name type="scientific">Ranitomeya imitator</name>
    <name type="common">mimic poison frog</name>
    <dbReference type="NCBI Taxonomy" id="111125"/>
    <lineage>
        <taxon>Eukaryota</taxon>
        <taxon>Metazoa</taxon>
        <taxon>Chordata</taxon>
        <taxon>Craniata</taxon>
        <taxon>Vertebrata</taxon>
        <taxon>Euteleostomi</taxon>
        <taxon>Amphibia</taxon>
        <taxon>Batrachia</taxon>
        <taxon>Anura</taxon>
        <taxon>Neobatrachia</taxon>
        <taxon>Hyloidea</taxon>
        <taxon>Dendrobatidae</taxon>
        <taxon>Dendrobatinae</taxon>
        <taxon>Ranitomeya</taxon>
    </lineage>
</organism>
<comment type="caution">
    <text evidence="4">The sequence shown here is derived from an EMBL/GenBank/DDBJ whole genome shotgun (WGS) entry which is preliminary data.</text>
</comment>
<evidence type="ECO:0000256" key="2">
    <source>
        <dbReference type="ARBA" id="ARBA00034103"/>
    </source>
</evidence>
<dbReference type="InterPro" id="IPR035892">
    <property type="entry name" value="C2_domain_sf"/>
</dbReference>
<dbReference type="EMBL" id="CAUEEQ010008439">
    <property type="protein sequence ID" value="CAJ0932349.1"/>
    <property type="molecule type" value="Genomic_DNA"/>
</dbReference>
<evidence type="ECO:0000313" key="5">
    <source>
        <dbReference type="Proteomes" id="UP001176940"/>
    </source>
</evidence>
<protein>
    <recommendedName>
        <fullName evidence="3">C2 domain-containing protein</fullName>
    </recommendedName>
</protein>
<keyword evidence="1" id="KW-0770">Synapse</keyword>
<evidence type="ECO:0000259" key="3">
    <source>
        <dbReference type="PROSITE" id="PS50004"/>
    </source>
</evidence>
<feature type="domain" description="C2" evidence="3">
    <location>
        <begin position="122"/>
        <end position="246"/>
    </location>
</feature>
<dbReference type="InterPro" id="IPR000008">
    <property type="entry name" value="C2_dom"/>
</dbReference>
<comment type="subcellular location">
    <subcellularLocation>
        <location evidence="2">Synapse</location>
    </subcellularLocation>
</comment>
<evidence type="ECO:0000313" key="4">
    <source>
        <dbReference type="EMBL" id="CAJ0932349.1"/>
    </source>
</evidence>
<gene>
    <name evidence="4" type="ORF">RIMI_LOCUS5042447</name>
</gene>
<dbReference type="SMART" id="SM00239">
    <property type="entry name" value="C2"/>
    <property type="match status" value="1"/>
</dbReference>
<dbReference type="Proteomes" id="UP001176940">
    <property type="component" value="Unassembled WGS sequence"/>
</dbReference>
<dbReference type="PANTHER" id="PTHR12157">
    <property type="entry name" value="REGULATING SYNAPTIC MEMBRANE EXOCYTOSIS PROTEIN"/>
    <property type="match status" value="1"/>
</dbReference>
<dbReference type="Gene3D" id="2.60.40.150">
    <property type="entry name" value="C2 domain"/>
    <property type="match status" value="1"/>
</dbReference>
<keyword evidence="5" id="KW-1185">Reference proteome</keyword>
<dbReference type="Pfam" id="PF00168">
    <property type="entry name" value="C2"/>
    <property type="match status" value="1"/>
</dbReference>